<evidence type="ECO:0008006" key="4">
    <source>
        <dbReference type="Google" id="ProtNLM"/>
    </source>
</evidence>
<keyword evidence="1" id="KW-0812">Transmembrane</keyword>
<keyword evidence="3" id="KW-1185">Reference proteome</keyword>
<feature type="non-terminal residue" evidence="2">
    <location>
        <position position="262"/>
    </location>
</feature>
<proteinExistence type="predicted"/>
<feature type="transmembrane region" description="Helical" evidence="1">
    <location>
        <begin position="125"/>
        <end position="144"/>
    </location>
</feature>
<name>A0AAV5TAB0_9BILA</name>
<dbReference type="AlphaFoldDB" id="A0AAV5TAB0"/>
<reference evidence="2" key="1">
    <citation type="submission" date="2023-10" db="EMBL/GenBank/DDBJ databases">
        <title>Genome assembly of Pristionchus species.</title>
        <authorList>
            <person name="Yoshida K."/>
            <person name="Sommer R.J."/>
        </authorList>
    </citation>
    <scope>NUCLEOTIDE SEQUENCE</scope>
    <source>
        <strain evidence="2">RS0144</strain>
    </source>
</reference>
<comment type="caution">
    <text evidence="2">The sequence shown here is derived from an EMBL/GenBank/DDBJ whole genome shotgun (WGS) entry which is preliminary data.</text>
</comment>
<keyword evidence="1" id="KW-1133">Transmembrane helix</keyword>
<evidence type="ECO:0000256" key="1">
    <source>
        <dbReference type="SAM" id="Phobius"/>
    </source>
</evidence>
<feature type="transmembrane region" description="Helical" evidence="1">
    <location>
        <begin position="164"/>
        <end position="186"/>
    </location>
</feature>
<evidence type="ECO:0000313" key="2">
    <source>
        <dbReference type="EMBL" id="GMS92254.1"/>
    </source>
</evidence>
<dbReference type="EMBL" id="BTSX01000004">
    <property type="protein sequence ID" value="GMS92254.1"/>
    <property type="molecule type" value="Genomic_DNA"/>
</dbReference>
<keyword evidence="1" id="KW-0472">Membrane</keyword>
<sequence length="262" mass="29803">MNESALWRMAHESDVFPYYFERTDLPYFRMSGFIQELWNSLARSHRKTMVLDSCADESTNLNELGLIGNECLKVMEEGSVVTLMEGASIDRSRIQAFKYQSLPIFSAQVQFYEVSTYTTDNPVSLNYFLLFSIPEWIAIIIAFVSYRLIRAKHNQSANIILRHFYGATMLIILVGLSLLACIYSAAFQDNTVLQTYTSTMKSNSQLDIIIGEDNRINHGYAASMGRVALLESVCSDPRHIAALYPMEVVEATNQNKIRCTLR</sequence>
<evidence type="ECO:0000313" key="3">
    <source>
        <dbReference type="Proteomes" id="UP001432027"/>
    </source>
</evidence>
<protein>
    <recommendedName>
        <fullName evidence="4">Ionotropic glutamate receptor C-terminal domain-containing protein</fullName>
    </recommendedName>
</protein>
<organism evidence="2 3">
    <name type="scientific">Pristionchus entomophagus</name>
    <dbReference type="NCBI Taxonomy" id="358040"/>
    <lineage>
        <taxon>Eukaryota</taxon>
        <taxon>Metazoa</taxon>
        <taxon>Ecdysozoa</taxon>
        <taxon>Nematoda</taxon>
        <taxon>Chromadorea</taxon>
        <taxon>Rhabditida</taxon>
        <taxon>Rhabditina</taxon>
        <taxon>Diplogasteromorpha</taxon>
        <taxon>Diplogasteroidea</taxon>
        <taxon>Neodiplogasteridae</taxon>
        <taxon>Pristionchus</taxon>
    </lineage>
</organism>
<dbReference type="Proteomes" id="UP001432027">
    <property type="component" value="Unassembled WGS sequence"/>
</dbReference>
<gene>
    <name evidence="2" type="ORF">PENTCL1PPCAC_14429</name>
</gene>
<accession>A0AAV5TAB0</accession>